<sequence>MIYDNTLRQRLIKGDIVQAAWLFSRDSDTAEILARAGYPVVIVDHEHGTGDLASLAHVLRAVRIGGAEPLLRVPSHDPDHLKRVLDAGVRTLMVPLVETAEQAEAIVAACRYPPKGRRGYAAGVVRASAFGMRPEYGANAAGELFIAVQIESARGLANAGAIAAVDGVDMVFIGPNDLAGNLGFFERLDEKKVHEAVDMIAAAVTSTGKALGIIPYGDRSAGDLARLGFALIATAADYALLRDSAKADCAAFTKAVTK</sequence>
<dbReference type="InterPro" id="IPR015813">
    <property type="entry name" value="Pyrv/PenolPyrv_kinase-like_dom"/>
</dbReference>
<dbReference type="SUPFAM" id="SSF51621">
    <property type="entry name" value="Phosphoenolpyruvate/pyruvate domain"/>
    <property type="match status" value="1"/>
</dbReference>
<dbReference type="GO" id="GO:0005737">
    <property type="term" value="C:cytoplasm"/>
    <property type="evidence" value="ECO:0007669"/>
    <property type="project" value="TreeGrafter"/>
</dbReference>
<organism evidence="5 6">
    <name type="scientific">Candidatus Raskinella chloraquaticus</name>
    <dbReference type="NCBI Taxonomy" id="1951219"/>
    <lineage>
        <taxon>Bacteria</taxon>
        <taxon>Pseudomonadati</taxon>
        <taxon>Pseudomonadota</taxon>
        <taxon>Alphaproteobacteria</taxon>
        <taxon>Hyphomicrobiales</taxon>
        <taxon>Phreatobacteraceae</taxon>
        <taxon>Candidatus Raskinella</taxon>
    </lineage>
</organism>
<dbReference type="InterPro" id="IPR005000">
    <property type="entry name" value="Aldolase/citrate-lyase_domain"/>
</dbReference>
<gene>
    <name evidence="5" type="ORF">A4S15_01620</name>
</gene>
<dbReference type="GO" id="GO:0016832">
    <property type="term" value="F:aldehyde-lyase activity"/>
    <property type="evidence" value="ECO:0007669"/>
    <property type="project" value="TreeGrafter"/>
</dbReference>
<comment type="caution">
    <text evidence="5">The sequence shown here is derived from an EMBL/GenBank/DDBJ whole genome shotgun (WGS) entry which is preliminary data.</text>
</comment>
<keyword evidence="3" id="KW-0456">Lyase</keyword>
<comment type="similarity">
    <text evidence="1">Belongs to the HpcH/HpaI aldolase family.</text>
</comment>
<accession>A0A1W9HQE7</accession>
<evidence type="ECO:0000256" key="3">
    <source>
        <dbReference type="ARBA" id="ARBA00023239"/>
    </source>
</evidence>
<reference evidence="5 6" key="1">
    <citation type="journal article" date="2017" name="Water Res.">
        <title>Comammox in drinking water systems.</title>
        <authorList>
            <person name="Wang Y."/>
            <person name="Ma L."/>
            <person name="Mao Y."/>
            <person name="Jiang X."/>
            <person name="Xia Y."/>
            <person name="Yu K."/>
            <person name="Li B."/>
            <person name="Zhang T."/>
        </authorList>
    </citation>
    <scope>NUCLEOTIDE SEQUENCE [LARGE SCALE GENOMIC DNA]</scope>
    <source>
        <strain evidence="5">SG_bin8</strain>
    </source>
</reference>
<dbReference type="InterPro" id="IPR040442">
    <property type="entry name" value="Pyrv_kinase-like_dom_sf"/>
</dbReference>
<evidence type="ECO:0000256" key="1">
    <source>
        <dbReference type="ARBA" id="ARBA00005568"/>
    </source>
</evidence>
<feature type="domain" description="HpcH/HpaI aldolase/citrate lyase" evidence="4">
    <location>
        <begin position="21"/>
        <end position="242"/>
    </location>
</feature>
<evidence type="ECO:0000313" key="5">
    <source>
        <dbReference type="EMBL" id="OQW49464.1"/>
    </source>
</evidence>
<evidence type="ECO:0000313" key="6">
    <source>
        <dbReference type="Proteomes" id="UP000192872"/>
    </source>
</evidence>
<dbReference type="Gene3D" id="3.20.20.60">
    <property type="entry name" value="Phosphoenolpyruvate-binding domains"/>
    <property type="match status" value="1"/>
</dbReference>
<proteinExistence type="inferred from homology"/>
<name>A0A1W9HQE7_9HYPH</name>
<evidence type="ECO:0000259" key="4">
    <source>
        <dbReference type="Pfam" id="PF03328"/>
    </source>
</evidence>
<dbReference type="Proteomes" id="UP000192872">
    <property type="component" value="Unassembled WGS sequence"/>
</dbReference>
<dbReference type="AlphaFoldDB" id="A0A1W9HQE7"/>
<dbReference type="RefSeq" id="WP_376802571.1">
    <property type="nucleotide sequence ID" value="NZ_DBNB01000019.1"/>
</dbReference>
<dbReference type="STRING" id="1827387.A4S15_01620"/>
<dbReference type="PANTHER" id="PTHR30502">
    <property type="entry name" value="2-KETO-3-DEOXY-L-RHAMNONATE ALDOLASE"/>
    <property type="match status" value="1"/>
</dbReference>
<dbReference type="InterPro" id="IPR050251">
    <property type="entry name" value="HpcH-HpaI_aldolase"/>
</dbReference>
<dbReference type="EMBL" id="LWDL01000031">
    <property type="protein sequence ID" value="OQW49464.1"/>
    <property type="molecule type" value="Genomic_DNA"/>
</dbReference>
<dbReference type="PANTHER" id="PTHR30502:SF0">
    <property type="entry name" value="PHOSPHOENOLPYRUVATE CARBOXYLASE FAMILY PROTEIN"/>
    <property type="match status" value="1"/>
</dbReference>
<keyword evidence="2" id="KW-0479">Metal-binding</keyword>
<dbReference type="Pfam" id="PF03328">
    <property type="entry name" value="HpcH_HpaI"/>
    <property type="match status" value="1"/>
</dbReference>
<dbReference type="GO" id="GO:0046872">
    <property type="term" value="F:metal ion binding"/>
    <property type="evidence" value="ECO:0007669"/>
    <property type="project" value="UniProtKB-KW"/>
</dbReference>
<evidence type="ECO:0000256" key="2">
    <source>
        <dbReference type="ARBA" id="ARBA00022723"/>
    </source>
</evidence>
<protein>
    <recommendedName>
        <fullName evidence="4">HpcH/HpaI aldolase/citrate lyase domain-containing protein</fullName>
    </recommendedName>
</protein>